<organism evidence="1 2">
    <name type="scientific">Horticoccus luteus</name>
    <dbReference type="NCBI Taxonomy" id="2862869"/>
    <lineage>
        <taxon>Bacteria</taxon>
        <taxon>Pseudomonadati</taxon>
        <taxon>Verrucomicrobiota</taxon>
        <taxon>Opitutia</taxon>
        <taxon>Opitutales</taxon>
        <taxon>Opitutaceae</taxon>
        <taxon>Horticoccus</taxon>
    </lineage>
</organism>
<evidence type="ECO:0000313" key="1">
    <source>
        <dbReference type="EMBL" id="QYM78589.1"/>
    </source>
</evidence>
<gene>
    <name evidence="1" type="ORF">K0B96_14995</name>
</gene>
<reference evidence="1" key="1">
    <citation type="submission" date="2021-08" db="EMBL/GenBank/DDBJ databases">
        <title>Genome of a novel bacterium of the phylum Verrucomicrobia, Oleiharenicola sp. KSB-15.</title>
        <authorList>
            <person name="Chung J.-H."/>
            <person name="Ahn J.-H."/>
            <person name="Yoon Y."/>
            <person name="Kim D.-Y."/>
            <person name="An S.-H."/>
            <person name="Park I."/>
            <person name="Yeon J."/>
        </authorList>
    </citation>
    <scope>NUCLEOTIDE SEQUENCE</scope>
    <source>
        <strain evidence="1">KSB-15</strain>
    </source>
</reference>
<dbReference type="RefSeq" id="WP_220161693.1">
    <property type="nucleotide sequence ID" value="NZ_CP080507.1"/>
</dbReference>
<evidence type="ECO:0000313" key="2">
    <source>
        <dbReference type="Proteomes" id="UP000825051"/>
    </source>
</evidence>
<dbReference type="KEGG" id="ole:K0B96_14995"/>
<proteinExistence type="predicted"/>
<dbReference type="AlphaFoldDB" id="A0A8F9TVL3"/>
<keyword evidence="2" id="KW-1185">Reference proteome</keyword>
<protein>
    <submittedName>
        <fullName evidence="1">Uncharacterized protein</fullName>
    </submittedName>
</protein>
<name>A0A8F9TVL3_9BACT</name>
<dbReference type="Proteomes" id="UP000825051">
    <property type="component" value="Chromosome"/>
</dbReference>
<accession>A0A8F9TVL3</accession>
<sequence length="299" mass="32228">MSTTLAPHATAAEWNRVRAAFATSLLVDTSLTSLALNLDGPGWPINDPAETPSAYLDLTSDEVIAALARQGQPPERFDQLVAILRDTLAFDEPFSEMVAQSETAAAQENPVVRNLAKLQIPETFPLALAALTPDTLEFCRRENVATLGEFALLAQRFSQKITLAGDFRALLNALSHIDEPTLARYLPFRPGAKGLHLIEAVALAVRALPPAERAILVASPAAASPSLRARVRQLAVYFAVECTDLAAMIAHGVPLSRLVMVLNAPGFESTVAALLDPHLPAGPHGSPTVKRNWFSRFFR</sequence>
<dbReference type="EMBL" id="CP080507">
    <property type="protein sequence ID" value="QYM78589.1"/>
    <property type="molecule type" value="Genomic_DNA"/>
</dbReference>